<keyword evidence="11" id="KW-1185">Reference proteome</keyword>
<evidence type="ECO:0000313" key="10">
    <source>
        <dbReference type="EMBL" id="MEW2366437.1"/>
    </source>
</evidence>
<feature type="domain" description="Chaplin" evidence="9">
    <location>
        <begin position="41"/>
        <end position="81"/>
    </location>
</feature>
<keyword evidence="4 8" id="KW-0732">Signal</keyword>
<evidence type="ECO:0000256" key="1">
    <source>
        <dbReference type="ARBA" id="ARBA00004191"/>
    </source>
</evidence>
<dbReference type="InterPro" id="IPR005528">
    <property type="entry name" value="ChpA-H"/>
</dbReference>
<keyword evidence="6 7" id="KW-0034">Amyloid</keyword>
<evidence type="ECO:0000256" key="8">
    <source>
        <dbReference type="SAM" id="SignalP"/>
    </source>
</evidence>
<feature type="chain" id="PRO_5047301461" evidence="8">
    <location>
        <begin position="29"/>
        <end position="82"/>
    </location>
</feature>
<evidence type="ECO:0000313" key="11">
    <source>
        <dbReference type="Proteomes" id="UP001553843"/>
    </source>
</evidence>
<evidence type="ECO:0000259" key="9">
    <source>
        <dbReference type="PROSITE" id="PS51884"/>
    </source>
</evidence>
<dbReference type="RefSeq" id="WP_359774222.1">
    <property type="nucleotide sequence ID" value="NZ_JBEYRR010000002.1"/>
</dbReference>
<feature type="signal peptide" evidence="8">
    <location>
        <begin position="1"/>
        <end position="28"/>
    </location>
</feature>
<evidence type="ECO:0000256" key="4">
    <source>
        <dbReference type="ARBA" id="ARBA00022729"/>
    </source>
</evidence>
<accession>A0ABV3M701</accession>
<evidence type="ECO:0000256" key="6">
    <source>
        <dbReference type="ARBA" id="ARBA00023087"/>
    </source>
</evidence>
<keyword evidence="2" id="KW-0134">Cell wall</keyword>
<dbReference type="Proteomes" id="UP001553843">
    <property type="component" value="Unassembled WGS sequence"/>
</dbReference>
<comment type="caution">
    <text evidence="10">The sequence shown here is derived from an EMBL/GenBank/DDBJ whole genome shotgun (WGS) entry which is preliminary data.</text>
</comment>
<gene>
    <name evidence="10" type="ORF">AB0887_31390</name>
</gene>
<comment type="subcellular location">
    <subcellularLocation>
        <location evidence="1">Secreted</location>
        <location evidence="1">Cell wall</location>
    </subcellularLocation>
</comment>
<evidence type="ECO:0000256" key="3">
    <source>
        <dbReference type="ARBA" id="ARBA00022525"/>
    </source>
</evidence>
<dbReference type="PROSITE" id="PS51884">
    <property type="entry name" value="CHAPLIN"/>
    <property type="match status" value="1"/>
</dbReference>
<evidence type="ECO:0000256" key="5">
    <source>
        <dbReference type="ARBA" id="ARBA00022889"/>
    </source>
</evidence>
<keyword evidence="3" id="KW-0964">Secreted</keyword>
<protein>
    <submittedName>
        <fullName evidence="10">Chaplin</fullName>
    </submittedName>
</protein>
<sequence length="82" mass="7407">MNSIAKKAALAVVTAGLAAGASAGVASAAASAEANGVAGNSPGVGSGNLAHAPVQVPVNATGDSANVAGALNPTFGDASANH</sequence>
<dbReference type="Pfam" id="PF03777">
    <property type="entry name" value="ChpA-C"/>
    <property type="match status" value="1"/>
</dbReference>
<dbReference type="EMBL" id="JBEYRS010000017">
    <property type="protein sequence ID" value="MEW2366437.1"/>
    <property type="molecule type" value="Genomic_DNA"/>
</dbReference>
<organism evidence="10 11">
    <name type="scientific">Streptomyces huasconensis</name>
    <dbReference type="NCBI Taxonomy" id="1854574"/>
    <lineage>
        <taxon>Bacteria</taxon>
        <taxon>Bacillati</taxon>
        <taxon>Actinomycetota</taxon>
        <taxon>Actinomycetes</taxon>
        <taxon>Kitasatosporales</taxon>
        <taxon>Streptomycetaceae</taxon>
        <taxon>Streptomyces</taxon>
    </lineage>
</organism>
<proteinExistence type="predicted"/>
<name>A0ABV3M701_9ACTN</name>
<evidence type="ECO:0000256" key="7">
    <source>
        <dbReference type="PROSITE-ProRule" id="PRU01232"/>
    </source>
</evidence>
<reference evidence="10 11" key="1">
    <citation type="submission" date="2024-06" db="EMBL/GenBank/DDBJ databases">
        <title>The Natural Products Discovery Center: Release of the First 8490 Sequenced Strains for Exploring Actinobacteria Biosynthetic Diversity.</title>
        <authorList>
            <person name="Kalkreuter E."/>
            <person name="Kautsar S.A."/>
            <person name="Yang D."/>
            <person name="Bader C.D."/>
            <person name="Teijaro C.N."/>
            <person name="Fluegel L."/>
            <person name="Davis C.M."/>
            <person name="Simpson J.R."/>
            <person name="Lauterbach L."/>
            <person name="Steele A.D."/>
            <person name="Gui C."/>
            <person name="Meng S."/>
            <person name="Li G."/>
            <person name="Viehrig K."/>
            <person name="Ye F."/>
            <person name="Su P."/>
            <person name="Kiefer A.F."/>
            <person name="Nichols A."/>
            <person name="Cepeda A.J."/>
            <person name="Yan W."/>
            <person name="Fan B."/>
            <person name="Jiang Y."/>
            <person name="Adhikari A."/>
            <person name="Zheng C.-J."/>
            <person name="Schuster L."/>
            <person name="Cowan T.M."/>
            <person name="Smanski M.J."/>
            <person name="Chevrette M.G."/>
            <person name="De Carvalho L.P.S."/>
            <person name="Shen B."/>
        </authorList>
    </citation>
    <scope>NUCLEOTIDE SEQUENCE [LARGE SCALE GENOMIC DNA]</scope>
    <source>
        <strain evidence="10 11">NPDC047833</strain>
    </source>
</reference>
<keyword evidence="5" id="KW-0130">Cell adhesion</keyword>
<evidence type="ECO:0000256" key="2">
    <source>
        <dbReference type="ARBA" id="ARBA00022512"/>
    </source>
</evidence>